<feature type="compositionally biased region" description="Acidic residues" evidence="10">
    <location>
        <begin position="108"/>
        <end position="117"/>
    </location>
</feature>
<reference evidence="12" key="1">
    <citation type="journal article" date="2020" name="bioRxiv">
        <title>Comparative genomics of Chlamydomonas.</title>
        <authorList>
            <person name="Craig R.J."/>
            <person name="Hasan A.R."/>
            <person name="Ness R.W."/>
            <person name="Keightley P.D."/>
        </authorList>
    </citation>
    <scope>NUCLEOTIDE SEQUENCE</scope>
    <source>
        <strain evidence="12">SAG 7.73</strain>
    </source>
</reference>
<comment type="similarity">
    <text evidence="2 9">Belongs to the activator 1 large subunit family.</text>
</comment>
<feature type="compositionally biased region" description="Basic and acidic residues" evidence="10">
    <location>
        <begin position="1"/>
        <end position="28"/>
    </location>
</feature>
<dbReference type="InterPro" id="IPR003959">
    <property type="entry name" value="ATPase_AAA_core"/>
</dbReference>
<evidence type="ECO:0000256" key="8">
    <source>
        <dbReference type="ARBA" id="ARBA00023242"/>
    </source>
</evidence>
<dbReference type="GO" id="GO:0003677">
    <property type="term" value="F:DNA binding"/>
    <property type="evidence" value="ECO:0007669"/>
    <property type="project" value="InterPro"/>
</dbReference>
<accession>A0A835T5C5</accession>
<dbReference type="PIRSF" id="PIRSF036578">
    <property type="entry name" value="RFC1"/>
    <property type="match status" value="1"/>
</dbReference>
<feature type="compositionally biased region" description="Low complexity" evidence="10">
    <location>
        <begin position="235"/>
        <end position="252"/>
    </location>
</feature>
<dbReference type="GO" id="GO:0005524">
    <property type="term" value="F:ATP binding"/>
    <property type="evidence" value="ECO:0007669"/>
    <property type="project" value="UniProtKB-UniRule"/>
</dbReference>
<dbReference type="Gene3D" id="3.40.50.300">
    <property type="entry name" value="P-loop containing nucleotide triphosphate hydrolases"/>
    <property type="match status" value="1"/>
</dbReference>
<feature type="compositionally biased region" description="Gly residues" evidence="10">
    <location>
        <begin position="142"/>
        <end position="151"/>
    </location>
</feature>
<dbReference type="InterPro" id="IPR012178">
    <property type="entry name" value="RFC1"/>
</dbReference>
<feature type="region of interest" description="Disordered" evidence="10">
    <location>
        <begin position="1"/>
        <end position="318"/>
    </location>
</feature>
<dbReference type="InterPro" id="IPR003593">
    <property type="entry name" value="AAA+_ATPase"/>
</dbReference>
<feature type="compositionally biased region" description="Gly residues" evidence="10">
    <location>
        <begin position="1149"/>
        <end position="1162"/>
    </location>
</feature>
<evidence type="ECO:0000313" key="13">
    <source>
        <dbReference type="Proteomes" id="UP000650467"/>
    </source>
</evidence>
<evidence type="ECO:0000259" key="11">
    <source>
        <dbReference type="PROSITE" id="PS50172"/>
    </source>
</evidence>
<dbReference type="CDD" id="cd18140">
    <property type="entry name" value="HLD_clamp_RFC"/>
    <property type="match status" value="1"/>
</dbReference>
<dbReference type="Pfam" id="PF25361">
    <property type="entry name" value="AAA_lid_RFC1"/>
    <property type="match status" value="1"/>
</dbReference>
<evidence type="ECO:0000256" key="10">
    <source>
        <dbReference type="SAM" id="MobiDB-lite"/>
    </source>
</evidence>
<dbReference type="OrthoDB" id="446168at2759"/>
<dbReference type="InterPro" id="IPR036420">
    <property type="entry name" value="BRCT_dom_sf"/>
</dbReference>
<feature type="compositionally biased region" description="Low complexity" evidence="10">
    <location>
        <begin position="302"/>
        <end position="318"/>
    </location>
</feature>
<feature type="compositionally biased region" description="Acidic residues" evidence="10">
    <location>
        <begin position="1110"/>
        <end position="1120"/>
    </location>
</feature>
<evidence type="ECO:0000256" key="2">
    <source>
        <dbReference type="ARBA" id="ARBA00006116"/>
    </source>
</evidence>
<evidence type="ECO:0000256" key="3">
    <source>
        <dbReference type="ARBA" id="ARBA00011480"/>
    </source>
</evidence>
<gene>
    <name evidence="12" type="ORF">HXX76_004584</name>
</gene>
<dbReference type="SUPFAM" id="SSF52540">
    <property type="entry name" value="P-loop containing nucleoside triphosphate hydrolases"/>
    <property type="match status" value="1"/>
</dbReference>
<feature type="region of interest" description="Disordered" evidence="10">
    <location>
        <begin position="485"/>
        <end position="540"/>
    </location>
</feature>
<dbReference type="FunFam" id="3.40.50.300:FF:000395">
    <property type="entry name" value="Replication factor C subunit 1"/>
    <property type="match status" value="1"/>
</dbReference>
<dbReference type="SUPFAM" id="SSF48019">
    <property type="entry name" value="post-AAA+ oligomerization domain-like"/>
    <property type="match status" value="1"/>
</dbReference>
<feature type="compositionally biased region" description="Acidic residues" evidence="10">
    <location>
        <begin position="193"/>
        <end position="223"/>
    </location>
</feature>
<feature type="domain" description="BRCT" evidence="11">
    <location>
        <begin position="387"/>
        <end position="468"/>
    </location>
</feature>
<dbReference type="PANTHER" id="PTHR23389:SF6">
    <property type="entry name" value="REPLICATION FACTOR C SUBUNIT 1"/>
    <property type="match status" value="1"/>
</dbReference>
<dbReference type="FunFam" id="3.40.50.10190:FF:000001">
    <property type="entry name" value="Replication factor C subunit 1"/>
    <property type="match status" value="1"/>
</dbReference>
<keyword evidence="13" id="KW-1185">Reference proteome</keyword>
<organism evidence="12 13">
    <name type="scientific">Chlamydomonas incerta</name>
    <dbReference type="NCBI Taxonomy" id="51695"/>
    <lineage>
        <taxon>Eukaryota</taxon>
        <taxon>Viridiplantae</taxon>
        <taxon>Chlorophyta</taxon>
        <taxon>core chlorophytes</taxon>
        <taxon>Chlorophyceae</taxon>
        <taxon>CS clade</taxon>
        <taxon>Chlamydomonadales</taxon>
        <taxon>Chlamydomonadaceae</taxon>
        <taxon>Chlamydomonas</taxon>
    </lineage>
</organism>
<evidence type="ECO:0000256" key="7">
    <source>
        <dbReference type="ARBA" id="ARBA00022840"/>
    </source>
</evidence>
<dbReference type="InterPro" id="IPR047854">
    <property type="entry name" value="RFC_lid"/>
</dbReference>
<dbReference type="InterPro" id="IPR027417">
    <property type="entry name" value="P-loop_NTPase"/>
</dbReference>
<dbReference type="Pfam" id="PF00004">
    <property type="entry name" value="AAA"/>
    <property type="match status" value="1"/>
</dbReference>
<dbReference type="SUPFAM" id="SSF52113">
    <property type="entry name" value="BRCT domain"/>
    <property type="match status" value="1"/>
</dbReference>
<dbReference type="SMART" id="SM00382">
    <property type="entry name" value="AAA"/>
    <property type="match status" value="1"/>
</dbReference>
<dbReference type="GO" id="GO:0016887">
    <property type="term" value="F:ATP hydrolysis activity"/>
    <property type="evidence" value="ECO:0007669"/>
    <property type="project" value="InterPro"/>
</dbReference>
<dbReference type="PROSITE" id="PS50172">
    <property type="entry name" value="BRCT"/>
    <property type="match status" value="1"/>
</dbReference>
<evidence type="ECO:0000256" key="1">
    <source>
        <dbReference type="ARBA" id="ARBA00004123"/>
    </source>
</evidence>
<evidence type="ECO:0000256" key="9">
    <source>
        <dbReference type="PIRNR" id="PIRNR036578"/>
    </source>
</evidence>
<comment type="subunit">
    <text evidence="3">Heterotetramer of subunits RFC2, RFC3, RFC4 and RFC5 that can form a complex with RFC1.</text>
</comment>
<sequence length="1185" mass="121762">MGKSEASDSKSPKKEEKQPAKPVGKDIRSFFSKPPGGASKPAAPAVKAEAGGSAGAGAPAAVKAEPKAALSVKAEPKAPAAVAAAKPAPSASPPAAKPAAKKGRVIIDDDDSDDFVVVEDKKGPTPMKQGAAAAGTQKPGSAGKGSGGGKAASGKAPAAKKRRVVVDDGDDDDVVEVSSEGTDGDAEYKGGDESSDDDSDVVMEEEDDDDDSDVVMEDSEDEEAGGKAKGKAAAKGKAPAKAPAKAAASKPPAKGKGKKAAGPVMTITPKGTEPDKKKALAGTKHARSPAEDEQGAGGKAAGGAKKAAAPAAAASPTAAAKRKQAATKAVFSTNPGAADAIAAVDAAATKLPPESEVNFSLLAENEDGAAYATVPPPNQGNKEAPRGHPDCLTGKTFVISGVLDSLGREEATDYIKRHGGRTTQAVSGKTTFLLAGHHCGRSKYRKAREHSTKVIDEDGLFALIRASEPFIPGGAAAAAPPAPAAAAAAAPASQPQSQHPSQPPSQRPASQPAAAAQRAAGAGPSSARPAGVARQPAAAGDQSQYQLWVDKYKPRNSVELVGNNTLVANLKSWLMSWEQVNLRGAAAPTAKGGGAKPKDLSKKAALLSGPPGIGKTSAAHIMAREAGFEVVEMNASDTRNKAGKTSEGIAGKQSNIIKEMVTSTTLPPGLFGGGGGALGSTAPRRQLLIMDEVDGMSGGDRGGIQDLMDTIKRSKIPIICICNDKYNQKLKSLRNHCLELEFRKPTTAQISKRMSEIAAREGLAVNQATMDALVTGAGGDLRLILGQLQMVRLRSVAVSFDDVKSGRLGSSKDTDRSPFECSRQLLEASAGHLSISERLDLVFADSDLVPLLLQENYLNHKPAISGDAASRLRALAKAADAFSCGDLINTNIRRYQNWGLMPAAAVVGCVLPCAYMRGAREIFGLYPGEPNFPRFSAWFGNNSTSGKQRRLLGELATSMTASGLVAAGRSGVRLEYASALRQLLARPLQQQQEAAVPRVVAEMHEYCIDKEQFDYIMDVTSFKSKSPWAADLFKDVPPKVKAAFTRTLNSTAPAARCNAQVEEVKLGRGKGKAKGKGGRKGAAEDEEEGEEEGGEEEAKPAVKQEPGEGAGEEEEDEDVDERTLARRLAKGGLELHLQDDGKAGKGKKGGAAGGGGGRGKAGGAAAKPAGGRGGGRGGGKAAGKK</sequence>
<dbReference type="AlphaFoldDB" id="A0A835T5C5"/>
<dbReference type="Pfam" id="PF08519">
    <property type="entry name" value="RFC1"/>
    <property type="match status" value="1"/>
</dbReference>
<keyword evidence="6 9" id="KW-0547">Nucleotide-binding</keyword>
<evidence type="ECO:0000256" key="6">
    <source>
        <dbReference type="ARBA" id="ARBA00022741"/>
    </source>
</evidence>
<dbReference type="GO" id="GO:0003689">
    <property type="term" value="F:DNA clamp loader activity"/>
    <property type="evidence" value="ECO:0007669"/>
    <property type="project" value="UniProtKB-UniRule"/>
</dbReference>
<dbReference type="Gene3D" id="1.10.8.60">
    <property type="match status" value="1"/>
</dbReference>
<keyword evidence="8 9" id="KW-0539">Nucleus</keyword>
<dbReference type="GO" id="GO:0005663">
    <property type="term" value="C:DNA replication factor C complex"/>
    <property type="evidence" value="ECO:0007669"/>
    <property type="project" value="InterPro"/>
</dbReference>
<feature type="compositionally biased region" description="Low complexity" evidence="10">
    <location>
        <begin position="32"/>
        <end position="89"/>
    </location>
</feature>
<protein>
    <recommendedName>
        <fullName evidence="4 9">Replication factor C subunit 1</fullName>
    </recommendedName>
</protein>
<feature type="compositionally biased region" description="Basic and acidic residues" evidence="10">
    <location>
        <begin position="1096"/>
        <end position="1106"/>
    </location>
</feature>
<dbReference type="InterPro" id="IPR013725">
    <property type="entry name" value="DNA_replication_fac_RFC1_C"/>
</dbReference>
<feature type="compositionally biased region" description="Acidic residues" evidence="10">
    <location>
        <begin position="1084"/>
        <end position="1095"/>
    </location>
</feature>
<dbReference type="GO" id="GO:0006260">
    <property type="term" value="P:DNA replication"/>
    <property type="evidence" value="ECO:0007669"/>
    <property type="project" value="UniProtKB-KW"/>
</dbReference>
<dbReference type="Pfam" id="PF00533">
    <property type="entry name" value="BRCT"/>
    <property type="match status" value="1"/>
</dbReference>
<dbReference type="InterPro" id="IPR001357">
    <property type="entry name" value="BRCT_dom"/>
</dbReference>
<feature type="region of interest" description="Disordered" evidence="10">
    <location>
        <begin position="1065"/>
        <end position="1185"/>
    </location>
</feature>
<dbReference type="InterPro" id="IPR008921">
    <property type="entry name" value="DNA_pol3_clamp-load_cplx_C"/>
</dbReference>
<dbReference type="SMART" id="SM00292">
    <property type="entry name" value="BRCT"/>
    <property type="match status" value="1"/>
</dbReference>
<feature type="compositionally biased region" description="Low complexity" evidence="10">
    <location>
        <begin position="485"/>
        <end position="500"/>
    </location>
</feature>
<feature type="compositionally biased region" description="Low complexity" evidence="10">
    <location>
        <begin position="507"/>
        <end position="531"/>
    </location>
</feature>
<feature type="compositionally biased region" description="Basic residues" evidence="10">
    <location>
        <begin position="1067"/>
        <end position="1079"/>
    </location>
</feature>
<keyword evidence="5 9" id="KW-0235">DNA replication</keyword>
<evidence type="ECO:0000256" key="5">
    <source>
        <dbReference type="ARBA" id="ARBA00022705"/>
    </source>
</evidence>
<dbReference type="Gene3D" id="1.20.272.10">
    <property type="match status" value="1"/>
</dbReference>
<name>A0A835T5C5_CHLIN</name>
<evidence type="ECO:0000313" key="12">
    <source>
        <dbReference type="EMBL" id="KAG2439222.1"/>
    </source>
</evidence>
<dbReference type="GO" id="GO:0006281">
    <property type="term" value="P:DNA repair"/>
    <property type="evidence" value="ECO:0007669"/>
    <property type="project" value="InterPro"/>
</dbReference>
<dbReference type="EMBL" id="JAEHOC010000008">
    <property type="protein sequence ID" value="KAG2439222.1"/>
    <property type="molecule type" value="Genomic_DNA"/>
</dbReference>
<dbReference type="CDD" id="cd17752">
    <property type="entry name" value="BRCT_RFC1"/>
    <property type="match status" value="1"/>
</dbReference>
<dbReference type="Proteomes" id="UP000650467">
    <property type="component" value="Unassembled WGS sequence"/>
</dbReference>
<comment type="caution">
    <text evidence="12">The sequence shown here is derived from an EMBL/GenBank/DDBJ whole genome shotgun (WGS) entry which is preliminary data.</text>
</comment>
<evidence type="ECO:0000256" key="4">
    <source>
        <dbReference type="ARBA" id="ARBA00020401"/>
    </source>
</evidence>
<dbReference type="GO" id="GO:0005634">
    <property type="term" value="C:nucleus"/>
    <property type="evidence" value="ECO:0007669"/>
    <property type="project" value="UniProtKB-SubCell"/>
</dbReference>
<dbReference type="Gene3D" id="3.40.50.10190">
    <property type="entry name" value="BRCT domain"/>
    <property type="match status" value="1"/>
</dbReference>
<keyword evidence="7 9" id="KW-0067">ATP-binding</keyword>
<dbReference type="PANTHER" id="PTHR23389">
    <property type="entry name" value="CHROMOSOME TRANSMISSION FIDELITY FACTOR 18"/>
    <property type="match status" value="1"/>
</dbReference>
<dbReference type="CDD" id="cd00009">
    <property type="entry name" value="AAA"/>
    <property type="match status" value="1"/>
</dbReference>
<proteinExistence type="inferred from homology"/>
<feature type="compositionally biased region" description="Gly residues" evidence="10">
    <location>
        <begin position="1170"/>
        <end position="1185"/>
    </location>
</feature>
<comment type="subcellular location">
    <subcellularLocation>
        <location evidence="1 9">Nucleus</location>
    </subcellularLocation>
</comment>